<evidence type="ECO:0000313" key="3">
    <source>
        <dbReference type="Proteomes" id="UP000627446"/>
    </source>
</evidence>
<name>A0A923HUB3_9BURK</name>
<dbReference type="Pfam" id="PF00085">
    <property type="entry name" value="Thioredoxin"/>
    <property type="match status" value="1"/>
</dbReference>
<proteinExistence type="predicted"/>
<protein>
    <submittedName>
        <fullName evidence="2">Thioredoxin family protein</fullName>
    </submittedName>
</protein>
<dbReference type="SUPFAM" id="SSF52833">
    <property type="entry name" value="Thioredoxin-like"/>
    <property type="match status" value="1"/>
</dbReference>
<reference evidence="2" key="1">
    <citation type="submission" date="2020-08" db="EMBL/GenBank/DDBJ databases">
        <title>Novel species isolated from subtropical streams in China.</title>
        <authorList>
            <person name="Lu H."/>
        </authorList>
    </citation>
    <scope>NUCLEOTIDE SEQUENCE</scope>
    <source>
        <strain evidence="2">LX22W</strain>
    </source>
</reference>
<dbReference type="CDD" id="cd02947">
    <property type="entry name" value="TRX_family"/>
    <property type="match status" value="1"/>
</dbReference>
<evidence type="ECO:0000259" key="1">
    <source>
        <dbReference type="Pfam" id="PF00085"/>
    </source>
</evidence>
<dbReference type="InterPro" id="IPR013766">
    <property type="entry name" value="Thioredoxin_domain"/>
</dbReference>
<feature type="domain" description="Thioredoxin" evidence="1">
    <location>
        <begin position="21"/>
        <end position="85"/>
    </location>
</feature>
<dbReference type="Proteomes" id="UP000627446">
    <property type="component" value="Unassembled WGS sequence"/>
</dbReference>
<accession>A0A923HUB3</accession>
<comment type="caution">
    <text evidence="2">The sequence shown here is derived from an EMBL/GenBank/DDBJ whole genome shotgun (WGS) entry which is preliminary data.</text>
</comment>
<gene>
    <name evidence="2" type="ORF">H8K36_02455</name>
</gene>
<keyword evidence="3" id="KW-1185">Reference proteome</keyword>
<dbReference type="RefSeq" id="WP_186915246.1">
    <property type="nucleotide sequence ID" value="NZ_JACOFZ010000001.1"/>
</dbReference>
<dbReference type="InterPro" id="IPR036249">
    <property type="entry name" value="Thioredoxin-like_sf"/>
</dbReference>
<dbReference type="AlphaFoldDB" id="A0A923HUB3"/>
<dbReference type="Gene3D" id="3.40.30.10">
    <property type="entry name" value="Glutaredoxin"/>
    <property type="match status" value="1"/>
</dbReference>
<dbReference type="EMBL" id="JACOFZ010000001">
    <property type="protein sequence ID" value="MBC3880226.1"/>
    <property type="molecule type" value="Genomic_DNA"/>
</dbReference>
<sequence>MTSSLPTIEDLALVARKLDQSPWLIACLCAAWCDTCQTYRKNFEAVQQAHPDKIFTWVDIEDQSALVDELDIENFPTILIEYQGKVLFLGTMLPDANLVHKLINSYAESIEQKPIDTIQRSIQASNQGLPNEWSLRLQLKKHFCAK</sequence>
<organism evidence="2 3">
    <name type="scientific">Undibacterium nitidum</name>
    <dbReference type="NCBI Taxonomy" id="2762298"/>
    <lineage>
        <taxon>Bacteria</taxon>
        <taxon>Pseudomonadati</taxon>
        <taxon>Pseudomonadota</taxon>
        <taxon>Betaproteobacteria</taxon>
        <taxon>Burkholderiales</taxon>
        <taxon>Oxalobacteraceae</taxon>
        <taxon>Undibacterium</taxon>
    </lineage>
</organism>
<evidence type="ECO:0000313" key="2">
    <source>
        <dbReference type="EMBL" id="MBC3880226.1"/>
    </source>
</evidence>